<proteinExistence type="predicted"/>
<dbReference type="AlphaFoldDB" id="I0GQB3"/>
<evidence type="ECO:0000313" key="2">
    <source>
        <dbReference type="Proteomes" id="UP000007887"/>
    </source>
</evidence>
<evidence type="ECO:0008006" key="3">
    <source>
        <dbReference type="Google" id="ProtNLM"/>
    </source>
</evidence>
<reference evidence="1 2" key="1">
    <citation type="submission" date="2011-10" db="EMBL/GenBank/DDBJ databases">
        <title>Whole genome sequence of Selenomonas ruminantium subsp. lactilytica TAM6421.</title>
        <authorList>
            <person name="Oguchi A."/>
            <person name="Ankai A."/>
            <person name="Kaneko J."/>
            <person name="Yamada-Narita S."/>
            <person name="Fukui S."/>
            <person name="Takahashi M."/>
            <person name="Onodera T."/>
            <person name="Kojima S."/>
            <person name="Fushimi T."/>
            <person name="Abe N."/>
            <person name="Kamio Y."/>
            <person name="Yamazaki S."/>
            <person name="Fujita N."/>
        </authorList>
    </citation>
    <scope>NUCLEOTIDE SEQUENCE [LARGE SCALE GENOMIC DNA]</scope>
    <source>
        <strain evidence="2">NBRC 103574 / TAM6421</strain>
    </source>
</reference>
<gene>
    <name evidence="1" type="ordered locus">SELR_12420</name>
</gene>
<dbReference type="KEGG" id="sri:SELR_12420"/>
<sequence length="180" mass="21350">MLMPYAEAVKEYGSGYKLKKAVNLGEIYKLSPGVYARRSTATEMEKLQVRYKTAIFTMDSAFYFLGLTDVVPEKWHMATARNSTRIPSEKVHQYFETANYYGIGKSMVDFNGAELRCYDQERMLLELVRHRKTMPFDFYKEIVQSYRRRYESIDYGKLDDYIDAMQSRTDFYDVIQREIF</sequence>
<dbReference type="Proteomes" id="UP000007887">
    <property type="component" value="Chromosome"/>
</dbReference>
<dbReference type="RefSeq" id="WP_014424387.1">
    <property type="nucleotide sequence ID" value="NC_017068.1"/>
</dbReference>
<organism evidence="1 2">
    <name type="scientific">Selenomonas ruminantium subsp. lactilytica (strain NBRC 103574 / TAM6421)</name>
    <dbReference type="NCBI Taxonomy" id="927704"/>
    <lineage>
        <taxon>Bacteria</taxon>
        <taxon>Bacillati</taxon>
        <taxon>Bacillota</taxon>
        <taxon>Negativicutes</taxon>
        <taxon>Selenomonadales</taxon>
        <taxon>Selenomonadaceae</taxon>
        <taxon>Selenomonas</taxon>
    </lineage>
</organism>
<dbReference type="PATRIC" id="fig|927704.6.peg.1277"/>
<name>I0GQB3_SELRL</name>
<evidence type="ECO:0000313" key="1">
    <source>
        <dbReference type="EMBL" id="BAL82950.1"/>
    </source>
</evidence>
<protein>
    <recommendedName>
        <fullName evidence="3">Transcriptional regulator, AbiEi antitoxin, Type IV TA system</fullName>
    </recommendedName>
</protein>
<accession>I0GQB3</accession>
<dbReference type="OrthoDB" id="9801429at2"/>
<dbReference type="EMBL" id="AP012292">
    <property type="protein sequence ID" value="BAL82950.1"/>
    <property type="molecule type" value="Genomic_DNA"/>
</dbReference>
<dbReference type="eggNOG" id="COG5340">
    <property type="taxonomic scope" value="Bacteria"/>
</dbReference>
<dbReference type="HOGENOM" id="CLU_1495213_0_0_9"/>